<dbReference type="InterPro" id="IPR002645">
    <property type="entry name" value="STAS_dom"/>
</dbReference>
<evidence type="ECO:0000256" key="3">
    <source>
        <dbReference type="ARBA" id="ARBA00022989"/>
    </source>
</evidence>
<organism evidence="7 8">
    <name type="scientific">Streptomyces scabiei</name>
    <dbReference type="NCBI Taxonomy" id="1930"/>
    <lineage>
        <taxon>Bacteria</taxon>
        <taxon>Bacillati</taxon>
        <taxon>Actinomycetota</taxon>
        <taxon>Actinomycetes</taxon>
        <taxon>Kitasatosporales</taxon>
        <taxon>Streptomycetaceae</taxon>
        <taxon>Streptomyces</taxon>
    </lineage>
</organism>
<evidence type="ECO:0000256" key="4">
    <source>
        <dbReference type="ARBA" id="ARBA00023136"/>
    </source>
</evidence>
<feature type="transmembrane region" description="Helical" evidence="5">
    <location>
        <begin position="60"/>
        <end position="80"/>
    </location>
</feature>
<reference evidence="8" key="3">
    <citation type="submission" date="2016-02" db="EMBL/GenBank/DDBJ databases">
        <title>Draft genome of pathogenic Streptomyces sp. in Japan.</title>
        <authorList>
            <person name="Tomihama T."/>
            <person name="Ikenaga M."/>
            <person name="Sakai M."/>
            <person name="Okubo T."/>
            <person name="Ikeda S."/>
        </authorList>
    </citation>
    <scope>NUCLEOTIDE SEQUENCE [LARGE SCALE GENOMIC DNA]</scope>
    <source>
        <strain evidence="8">S58</strain>
    </source>
</reference>
<dbReference type="InterPro" id="IPR036513">
    <property type="entry name" value="STAS_dom_sf"/>
</dbReference>
<feature type="transmembrane region" description="Helical" evidence="5">
    <location>
        <begin position="328"/>
        <end position="347"/>
    </location>
</feature>
<accession>A0A124C382</accession>
<dbReference type="Pfam" id="PF00916">
    <property type="entry name" value="Sulfate_transp"/>
    <property type="match status" value="1"/>
</dbReference>
<dbReference type="OrthoDB" id="9769739at2"/>
<sequence>MTSAINRATSRLAALLPARADLAAVRRAPRRDLLAGLTVAIVALPLALGFGVSSGLGAEAGLATAVVAGALAAVFGGSNLQVSGPTGAMTVVLVPIVGEYGPTGVLTVGLMAGIMLVALAALRAGKYMQYVPAPVVEGFTLGIACVIGLQQVPNALGVPKPEGDRVLVTTWRAVAEFAEHPHWTAVGLATAVAAVMLIGARWRPTVPFSIVAVVAATVVTQVAGVDAAQPIGDLPSGLPAPSLDFLDVGSPGSLLAPAVAVAALAALESLLSASVADGMTVGQKHDPDRELFGQGLANIAAPLFGGVPATGAIARTAVNVRTGAGSRLAALTHAAILALIVFAAAPLVSKIPLAALAGVLLATAVRMVEVGSLRAMARATRSDALILVLTAVATLALDLVYAVIIGLVVAGALALRAVAKQARLDQVPLDRGDHSAEEHALLAEHIVAYRIDGPLFFAAAHRFLLELTDVADVRVVILRLSRVSTMDATGALVLKDAVEKLTRRGILVLASGIRTDQRQVLDSVGALELLRHEDREYATTPEAILAARDHLAAAGVLPALPAQYRPTDGKTPVP</sequence>
<evidence type="ECO:0000313" key="7">
    <source>
        <dbReference type="EMBL" id="GAQ60456.1"/>
    </source>
</evidence>
<dbReference type="RefSeq" id="WP_059078580.1">
    <property type="nucleotide sequence ID" value="NZ_BCMM01000002.1"/>
</dbReference>
<feature type="transmembrane region" description="Helical" evidence="5">
    <location>
        <begin position="100"/>
        <end position="122"/>
    </location>
</feature>
<gene>
    <name evidence="7" type="primary">dauA_1</name>
    <name evidence="7" type="ORF">SsS58_00796</name>
</gene>
<dbReference type="GO" id="GO:0055085">
    <property type="term" value="P:transmembrane transport"/>
    <property type="evidence" value="ECO:0007669"/>
    <property type="project" value="InterPro"/>
</dbReference>
<name>A0A124C382_STRSC</name>
<reference evidence="8" key="1">
    <citation type="submission" date="2015-11" db="EMBL/GenBank/DDBJ databases">
        <authorList>
            <consortium name="Cross-ministerial Strategic Innovation Promotion Program (SIP) consortium"/>
            <person name="Tomihama T."/>
            <person name="Ikenaga M."/>
            <person name="Sakai M."/>
            <person name="Okubo T."/>
            <person name="Ikeda S."/>
        </authorList>
    </citation>
    <scope>NUCLEOTIDE SEQUENCE [LARGE SCALE GENOMIC DNA]</scope>
    <source>
        <strain evidence="8">S58</strain>
    </source>
</reference>
<dbReference type="GO" id="GO:0016020">
    <property type="term" value="C:membrane"/>
    <property type="evidence" value="ECO:0007669"/>
    <property type="project" value="UniProtKB-SubCell"/>
</dbReference>
<feature type="transmembrane region" description="Helical" evidence="5">
    <location>
        <begin position="353"/>
        <end position="373"/>
    </location>
</feature>
<dbReference type="InterPro" id="IPR011547">
    <property type="entry name" value="SLC26A/SulP_dom"/>
</dbReference>
<evidence type="ECO:0000259" key="6">
    <source>
        <dbReference type="PROSITE" id="PS50801"/>
    </source>
</evidence>
<dbReference type="PANTHER" id="PTHR11814">
    <property type="entry name" value="SULFATE TRANSPORTER"/>
    <property type="match status" value="1"/>
</dbReference>
<dbReference type="Proteomes" id="UP000067448">
    <property type="component" value="Unassembled WGS sequence"/>
</dbReference>
<comment type="subcellular location">
    <subcellularLocation>
        <location evidence="1">Membrane</location>
        <topology evidence="1">Multi-pass membrane protein</topology>
    </subcellularLocation>
</comment>
<keyword evidence="4 5" id="KW-0472">Membrane</keyword>
<reference evidence="7 8" key="2">
    <citation type="journal article" date="2016" name="Genome Announc.">
        <title>Draft Genome Sequences of Streptomyces scabiei S58, Streptomyces turgidiscabies T45, and Streptomyces acidiscabies a10, the Pathogens of Potato Common Scab, Isolated in Japan.</title>
        <authorList>
            <person name="Tomihama T."/>
            <person name="Nishi Y."/>
            <person name="Sakai M."/>
            <person name="Ikenaga M."/>
            <person name="Okubo T."/>
            <person name="Ikeda S."/>
        </authorList>
    </citation>
    <scope>NUCLEOTIDE SEQUENCE [LARGE SCALE GENOMIC DNA]</scope>
    <source>
        <strain evidence="7 8">S58</strain>
    </source>
</reference>
<keyword evidence="3 5" id="KW-1133">Transmembrane helix</keyword>
<evidence type="ECO:0000256" key="2">
    <source>
        <dbReference type="ARBA" id="ARBA00022692"/>
    </source>
</evidence>
<feature type="domain" description="STAS" evidence="6">
    <location>
        <begin position="436"/>
        <end position="547"/>
    </location>
</feature>
<evidence type="ECO:0000256" key="1">
    <source>
        <dbReference type="ARBA" id="ARBA00004141"/>
    </source>
</evidence>
<protein>
    <submittedName>
        <fullName evidence="7">C4-dicarboxylic acid transporter DauA</fullName>
    </submittedName>
</protein>
<comment type="caution">
    <text evidence="7">The sequence shown here is derived from an EMBL/GenBank/DDBJ whole genome shotgun (WGS) entry which is preliminary data.</text>
</comment>
<dbReference type="SUPFAM" id="SSF52091">
    <property type="entry name" value="SpoIIaa-like"/>
    <property type="match status" value="1"/>
</dbReference>
<dbReference type="InterPro" id="IPR001902">
    <property type="entry name" value="SLC26A/SulP_fam"/>
</dbReference>
<dbReference type="AlphaFoldDB" id="A0A124C382"/>
<feature type="transmembrane region" description="Helical" evidence="5">
    <location>
        <begin position="181"/>
        <end position="199"/>
    </location>
</feature>
<feature type="transmembrane region" description="Helical" evidence="5">
    <location>
        <begin position="248"/>
        <end position="267"/>
    </location>
</feature>
<dbReference type="CDD" id="cd07042">
    <property type="entry name" value="STAS_SulP_like_sulfate_transporter"/>
    <property type="match status" value="1"/>
</dbReference>
<feature type="transmembrane region" description="Helical" evidence="5">
    <location>
        <begin position="385"/>
        <end position="415"/>
    </location>
</feature>
<dbReference type="Pfam" id="PF01740">
    <property type="entry name" value="STAS"/>
    <property type="match status" value="1"/>
</dbReference>
<dbReference type="EMBL" id="BCMM01000002">
    <property type="protein sequence ID" value="GAQ60456.1"/>
    <property type="molecule type" value="Genomic_DNA"/>
</dbReference>
<feature type="transmembrane region" description="Helical" evidence="5">
    <location>
        <begin position="33"/>
        <end position="53"/>
    </location>
</feature>
<dbReference type="Gene3D" id="3.30.750.24">
    <property type="entry name" value="STAS domain"/>
    <property type="match status" value="1"/>
</dbReference>
<feature type="transmembrane region" description="Helical" evidence="5">
    <location>
        <begin position="206"/>
        <end position="228"/>
    </location>
</feature>
<evidence type="ECO:0000256" key="5">
    <source>
        <dbReference type="SAM" id="Phobius"/>
    </source>
</evidence>
<dbReference type="PROSITE" id="PS50801">
    <property type="entry name" value="STAS"/>
    <property type="match status" value="1"/>
</dbReference>
<proteinExistence type="predicted"/>
<evidence type="ECO:0000313" key="8">
    <source>
        <dbReference type="Proteomes" id="UP000067448"/>
    </source>
</evidence>
<keyword evidence="2 5" id="KW-0812">Transmembrane</keyword>